<reference evidence="2 3" key="1">
    <citation type="submission" date="2016-10" db="EMBL/GenBank/DDBJ databases">
        <title>Genome sequence of the ascomycete fungus Penicillium subrubescens.</title>
        <authorList>
            <person name="De Vries R.P."/>
            <person name="Peng M."/>
            <person name="Dilokpimol A."/>
            <person name="Hilden K."/>
            <person name="Makela M.R."/>
            <person name="Grigoriev I."/>
            <person name="Riley R."/>
            <person name="Granchi Z."/>
        </authorList>
    </citation>
    <scope>NUCLEOTIDE SEQUENCE [LARGE SCALE GENOMIC DNA]</scope>
    <source>
        <strain evidence="2 3">CBS 132785</strain>
    </source>
</reference>
<sequence>MSDTQSTDDVIVINPDGDVLLFTRDECDETVDYDESPKYTKFLLSSKHVALASAYFRAQFSTNWREGRAVTVNGAVELYLSTTEHDSKTMEILLNAIHGSQWQIPHPVSCGRLWKVALATDYFLCREALQTWSLWCCQQLVRLFPTELTDWSWELIYITYIFRWKSLFPHLTQLTQQKCLASAHLGPSPIPKWILEVIFGKRNAYLKQCFDLLDLQIAYLGAQQIHCTFKCNAKKAGALMKYSGQFKTPSTEALSGEEPAVTTSACSPFSFCQAAKEWENPNHNSRTLNTASKVTRSWRPSPRTPRRSPCADESLLGDQLLEHIAQMEEKLNGISHVPEWGLEFKITIRHTIRRENPSRRTPHTSPTMEVAKSAFRRYSTPAAVTDPAKRKSRTV</sequence>
<name>A0A1Q5T4C7_9EURO</name>
<evidence type="ECO:0000313" key="3">
    <source>
        <dbReference type="Proteomes" id="UP000186955"/>
    </source>
</evidence>
<proteinExistence type="predicted"/>
<feature type="region of interest" description="Disordered" evidence="1">
    <location>
        <begin position="282"/>
        <end position="311"/>
    </location>
</feature>
<keyword evidence="3" id="KW-1185">Reference proteome</keyword>
<evidence type="ECO:0000256" key="1">
    <source>
        <dbReference type="SAM" id="MobiDB-lite"/>
    </source>
</evidence>
<dbReference type="EMBL" id="MNBE01000707">
    <property type="protein sequence ID" value="OKO95088.1"/>
    <property type="molecule type" value="Genomic_DNA"/>
</dbReference>
<feature type="region of interest" description="Disordered" evidence="1">
    <location>
        <begin position="353"/>
        <end position="395"/>
    </location>
</feature>
<dbReference type="AlphaFoldDB" id="A0A1Q5T4C7"/>
<dbReference type="Proteomes" id="UP000186955">
    <property type="component" value="Unassembled WGS sequence"/>
</dbReference>
<evidence type="ECO:0000313" key="2">
    <source>
        <dbReference type="EMBL" id="OKO95088.1"/>
    </source>
</evidence>
<evidence type="ECO:0008006" key="4">
    <source>
        <dbReference type="Google" id="ProtNLM"/>
    </source>
</evidence>
<protein>
    <recommendedName>
        <fullName evidence="4">BTB domain-containing protein</fullName>
    </recommendedName>
</protein>
<accession>A0A1Q5T4C7</accession>
<comment type="caution">
    <text evidence="2">The sequence shown here is derived from an EMBL/GenBank/DDBJ whole genome shotgun (WGS) entry which is preliminary data.</text>
</comment>
<organism evidence="2 3">
    <name type="scientific">Penicillium subrubescens</name>
    <dbReference type="NCBI Taxonomy" id="1316194"/>
    <lineage>
        <taxon>Eukaryota</taxon>
        <taxon>Fungi</taxon>
        <taxon>Dikarya</taxon>
        <taxon>Ascomycota</taxon>
        <taxon>Pezizomycotina</taxon>
        <taxon>Eurotiomycetes</taxon>
        <taxon>Eurotiomycetidae</taxon>
        <taxon>Eurotiales</taxon>
        <taxon>Aspergillaceae</taxon>
        <taxon>Penicillium</taxon>
    </lineage>
</organism>
<feature type="compositionally biased region" description="Polar residues" evidence="1">
    <location>
        <begin position="282"/>
        <end position="294"/>
    </location>
</feature>
<gene>
    <name evidence="2" type="ORF">PENSUB_11330</name>
</gene>
<dbReference type="STRING" id="1316194.A0A1Q5T4C7"/>